<keyword evidence="2" id="KW-1185">Reference proteome</keyword>
<name>A0ABQ6BIR7_9CAUL</name>
<sequence>MTAGSSNRTPGPNTMTPAISTAAIAARAAAPRAAYGLGRDVDGVNNVRALVMLVCAMELPRTDEAGSGGFG</sequence>
<organism evidence="1 2">
    <name type="scientific">Brevundimonas denitrificans</name>
    <dbReference type="NCBI Taxonomy" id="1443434"/>
    <lineage>
        <taxon>Bacteria</taxon>
        <taxon>Pseudomonadati</taxon>
        <taxon>Pseudomonadota</taxon>
        <taxon>Alphaproteobacteria</taxon>
        <taxon>Caulobacterales</taxon>
        <taxon>Caulobacteraceae</taxon>
        <taxon>Brevundimonas</taxon>
    </lineage>
</organism>
<accession>A0ABQ6BIR7</accession>
<evidence type="ECO:0000313" key="2">
    <source>
        <dbReference type="Proteomes" id="UP001156921"/>
    </source>
</evidence>
<reference evidence="2" key="1">
    <citation type="journal article" date="2019" name="Int. J. Syst. Evol. Microbiol.">
        <title>The Global Catalogue of Microorganisms (GCM) 10K type strain sequencing project: providing services to taxonomists for standard genome sequencing and annotation.</title>
        <authorList>
            <consortium name="The Broad Institute Genomics Platform"/>
            <consortium name="The Broad Institute Genome Sequencing Center for Infectious Disease"/>
            <person name="Wu L."/>
            <person name="Ma J."/>
        </authorList>
    </citation>
    <scope>NUCLEOTIDE SEQUENCE [LARGE SCALE GENOMIC DNA]</scope>
    <source>
        <strain evidence="2">NBRC 110107</strain>
    </source>
</reference>
<comment type="caution">
    <text evidence="1">The sequence shown here is derived from an EMBL/GenBank/DDBJ whole genome shotgun (WGS) entry which is preliminary data.</text>
</comment>
<gene>
    <name evidence="1" type="ORF">GCM10007859_04060</name>
</gene>
<evidence type="ECO:0000313" key="1">
    <source>
        <dbReference type="EMBL" id="GLS00401.1"/>
    </source>
</evidence>
<dbReference type="EMBL" id="BSOY01000004">
    <property type="protein sequence ID" value="GLS00401.1"/>
    <property type="molecule type" value="Genomic_DNA"/>
</dbReference>
<dbReference type="Proteomes" id="UP001156921">
    <property type="component" value="Unassembled WGS sequence"/>
</dbReference>
<protein>
    <submittedName>
        <fullName evidence="1">Uncharacterized protein</fullName>
    </submittedName>
</protein>
<proteinExistence type="predicted"/>